<protein>
    <submittedName>
        <fullName evidence="1">Uncharacterized protein</fullName>
    </submittedName>
</protein>
<dbReference type="EMBL" id="KN824285">
    <property type="protein sequence ID" value="KIM30220.1"/>
    <property type="molecule type" value="Genomic_DNA"/>
</dbReference>
<dbReference type="STRING" id="933852.A0A0C3B0D0"/>
<keyword evidence="2" id="KW-1185">Reference proteome</keyword>
<name>A0A0C3B0D0_SERVB</name>
<dbReference type="OrthoDB" id="3239511at2759"/>
<evidence type="ECO:0000313" key="1">
    <source>
        <dbReference type="EMBL" id="KIM30220.1"/>
    </source>
</evidence>
<reference evidence="2" key="2">
    <citation type="submission" date="2015-01" db="EMBL/GenBank/DDBJ databases">
        <title>Evolutionary Origins and Diversification of the Mycorrhizal Mutualists.</title>
        <authorList>
            <consortium name="DOE Joint Genome Institute"/>
            <consortium name="Mycorrhizal Genomics Consortium"/>
            <person name="Kohler A."/>
            <person name="Kuo A."/>
            <person name="Nagy L.G."/>
            <person name="Floudas D."/>
            <person name="Copeland A."/>
            <person name="Barry K.W."/>
            <person name="Cichocki N."/>
            <person name="Veneault-Fourrey C."/>
            <person name="LaButti K."/>
            <person name="Lindquist E.A."/>
            <person name="Lipzen A."/>
            <person name="Lundell T."/>
            <person name="Morin E."/>
            <person name="Murat C."/>
            <person name="Riley R."/>
            <person name="Ohm R."/>
            <person name="Sun H."/>
            <person name="Tunlid A."/>
            <person name="Henrissat B."/>
            <person name="Grigoriev I.V."/>
            <person name="Hibbett D.S."/>
            <person name="Martin F."/>
        </authorList>
    </citation>
    <scope>NUCLEOTIDE SEQUENCE [LARGE SCALE GENOMIC DNA]</scope>
    <source>
        <strain evidence="2">MAFF 305830</strain>
    </source>
</reference>
<dbReference type="HOGENOM" id="CLU_717989_0_0_1"/>
<gene>
    <name evidence="1" type="ORF">M408DRAFT_295348</name>
</gene>
<evidence type="ECO:0000313" key="2">
    <source>
        <dbReference type="Proteomes" id="UP000054097"/>
    </source>
</evidence>
<sequence length="385" mass="44349">MLISWQIWVPILSSALPSIDINKKYFPFNASLRRNLLSLLRTLGEYVLLAHFDLHTEFTLELLEDVLKRLSKLEHAVAPVLNLNLETFKNHFIYHHLVDSIRDKGPICNTDTGFGEARHRQSKQDYAKSNKRPDQFEVQLMRKVLEREVIVRIDTQVAAMKLREEELLQDESGPTDEVGNVKLGARQKRRPLSEIVSTFPVPSHISSQECEALERNLCRFLSYWILSFQGAAVHLDLAEYLASEYLTAQVSYVSLLDNSLVTNRIRFNPCWNKGGPRYDYILYNADHNSYGYGQVLSVFAMVVNRERYSIALLLDLKKKAQRSSITGFIEATADKTKASSYRFVMTNTFVRPLFVHPPDPDSDSTTYVVNDLIDYDSYLRFLNIK</sequence>
<dbReference type="Proteomes" id="UP000054097">
    <property type="component" value="Unassembled WGS sequence"/>
</dbReference>
<reference evidence="1 2" key="1">
    <citation type="submission" date="2014-04" db="EMBL/GenBank/DDBJ databases">
        <authorList>
            <consortium name="DOE Joint Genome Institute"/>
            <person name="Kuo A."/>
            <person name="Zuccaro A."/>
            <person name="Kohler A."/>
            <person name="Nagy L.G."/>
            <person name="Floudas D."/>
            <person name="Copeland A."/>
            <person name="Barry K.W."/>
            <person name="Cichocki N."/>
            <person name="Veneault-Fourrey C."/>
            <person name="LaButti K."/>
            <person name="Lindquist E.A."/>
            <person name="Lipzen A."/>
            <person name="Lundell T."/>
            <person name="Morin E."/>
            <person name="Murat C."/>
            <person name="Sun H."/>
            <person name="Tunlid A."/>
            <person name="Henrissat B."/>
            <person name="Grigoriev I.V."/>
            <person name="Hibbett D.S."/>
            <person name="Martin F."/>
            <person name="Nordberg H.P."/>
            <person name="Cantor M.N."/>
            <person name="Hua S.X."/>
        </authorList>
    </citation>
    <scope>NUCLEOTIDE SEQUENCE [LARGE SCALE GENOMIC DNA]</scope>
    <source>
        <strain evidence="1 2">MAFF 305830</strain>
    </source>
</reference>
<accession>A0A0C3B0D0</accession>
<dbReference type="AlphaFoldDB" id="A0A0C3B0D0"/>
<proteinExistence type="predicted"/>
<organism evidence="1 2">
    <name type="scientific">Serendipita vermifera MAFF 305830</name>
    <dbReference type="NCBI Taxonomy" id="933852"/>
    <lineage>
        <taxon>Eukaryota</taxon>
        <taxon>Fungi</taxon>
        <taxon>Dikarya</taxon>
        <taxon>Basidiomycota</taxon>
        <taxon>Agaricomycotina</taxon>
        <taxon>Agaricomycetes</taxon>
        <taxon>Sebacinales</taxon>
        <taxon>Serendipitaceae</taxon>
        <taxon>Serendipita</taxon>
    </lineage>
</organism>